<dbReference type="InterPro" id="IPR013783">
    <property type="entry name" value="Ig-like_fold"/>
</dbReference>
<feature type="region of interest" description="Disordered" evidence="5">
    <location>
        <begin position="417"/>
        <end position="478"/>
    </location>
</feature>
<protein>
    <submittedName>
        <fullName evidence="9">Carcinoembryonic antigen-related cell adhesion molecule 20-like</fullName>
    </submittedName>
</protein>
<keyword evidence="2" id="KW-1015">Disulfide bond</keyword>
<evidence type="ECO:0000256" key="7">
    <source>
        <dbReference type="SAM" id="SignalP"/>
    </source>
</evidence>
<feature type="compositionally biased region" description="Polar residues" evidence="5">
    <location>
        <begin position="372"/>
        <end position="386"/>
    </location>
</feature>
<dbReference type="SUPFAM" id="SSF48726">
    <property type="entry name" value="Immunoglobulin"/>
    <property type="match status" value="3"/>
</dbReference>
<evidence type="ECO:0000256" key="3">
    <source>
        <dbReference type="ARBA" id="ARBA00023180"/>
    </source>
</evidence>
<dbReference type="Pfam" id="PF07679">
    <property type="entry name" value="I-set"/>
    <property type="match status" value="1"/>
</dbReference>
<proteinExistence type="predicted"/>
<sequence>MGAVVVLAVLAVLSSIVLSLDPVPIQFQTAPVLVQTGGQAVITVVTISNVLSISWTSPGGAALGVWVPAGAVVSSGGQFNGRVNITATQLQISSVQLMDAGNFTVTVVPSGATGLGQNSRSVEVRVYDAVNGVNLFVPSVALEGGNISLTCTWTQGTQISVIWGKGGATITPNSRVTVSGGSLMINPGNRSDTGVYSCTVGNPVSAKTATASLTVYYGPDSPTLQLDPQVNCVGGGQAEVGKMVKVTCQSASLPPALFSWQKNGQSVTADPLNGSVITFQSISYSQSGEYVCVASNAITTKTAQQVISLTVVGTCLSPGAVAGIVIGCVLAIILIIIAIILLLHWRKKKHRLRQDTRKSKSNGNLQPRRPPFQTSPTGEPTRSLTCRQRPDPPLHNSVHRDRVACSQHHAYALPKKGHQETGTVQQNGLQNPSAPEPHGLHQTSTFADQGRVSGDTVAPSGQHNLSTMQHNSQQNPNSVIQPAKSSILIQTGPTQPGSLAPAIHVTLNTVLPTEQHGNTIQPQTIHLNLNASPNQQNTDVLQNANADQPNAALSPNPNHHSLMNFVPSAPPPLSPAVQSGQTASLIVAENGIVGSATRNGAHIQTDSTHPTNCTGTDQRNAMTQTYWTNPRKAQPSSSPRRAPEESQQLPWDNPHGTPAYPNRPSTLQQLGNSSSSTTESQHSGQSQNTNPQSRPMVPRSVGGPRGQTITHTTMQTATRDPIRHTVIPQMQTQTQSTEQNVTTHHQNLLTVPAPQNQGMQGPIRAPNSNSQQQHAPQNSSAPVAASQNPPTQTVLQSPQQIRVNQPGPTNPVSSPQPITSQRLVAHSKSNQAYCVAQNPDGQRQDPNIQVDTVTHSANVQQQVSPQTANKANPTAQAPGALTQTALKRHTAQTHNPFQNRNEQTRAVLARQVQQPGRRPPTPPPVIPLAQFQALPQQRLPESRPRQPQVTRRPVTHAHLNGHQLPGHAHPSMQRLPQTQRHLTKQRQAPGGRPRL</sequence>
<evidence type="ECO:0000259" key="8">
    <source>
        <dbReference type="PROSITE" id="PS50835"/>
    </source>
</evidence>
<dbReference type="InterPro" id="IPR013098">
    <property type="entry name" value="Ig_I-set"/>
</dbReference>
<dbReference type="Ensembl" id="ENSSFOT00015000336.2">
    <property type="protein sequence ID" value="ENSSFOP00015000309.1"/>
    <property type="gene ID" value="ENSSFOG00015000286.2"/>
</dbReference>
<dbReference type="InterPro" id="IPR007110">
    <property type="entry name" value="Ig-like_dom"/>
</dbReference>
<dbReference type="SMART" id="SM00408">
    <property type="entry name" value="IGc2"/>
    <property type="match status" value="2"/>
</dbReference>
<keyword evidence="10" id="KW-1185">Reference proteome</keyword>
<feature type="compositionally biased region" description="Low complexity" evidence="5">
    <location>
        <begin position="708"/>
        <end position="718"/>
    </location>
</feature>
<feature type="compositionally biased region" description="Polar residues" evidence="5">
    <location>
        <begin position="766"/>
        <end position="817"/>
    </location>
</feature>
<feature type="region of interest" description="Disordered" evidence="5">
    <location>
        <begin position="957"/>
        <end position="995"/>
    </location>
</feature>
<dbReference type="Proteomes" id="UP000694397">
    <property type="component" value="Chromosome 18"/>
</dbReference>
<evidence type="ECO:0000256" key="4">
    <source>
        <dbReference type="ARBA" id="ARBA00023319"/>
    </source>
</evidence>
<dbReference type="InterPro" id="IPR052598">
    <property type="entry name" value="IgSF_CEA-related"/>
</dbReference>
<feature type="region of interest" description="Disordered" evidence="5">
    <location>
        <begin position="352"/>
        <end position="398"/>
    </location>
</feature>
<feature type="compositionally biased region" description="Polar residues" evidence="5">
    <location>
        <begin position="663"/>
        <end position="672"/>
    </location>
</feature>
<feature type="domain" description="Ig-like" evidence="8">
    <location>
        <begin position="143"/>
        <end position="214"/>
    </location>
</feature>
<keyword evidence="6" id="KW-0472">Membrane</keyword>
<dbReference type="SMART" id="SM00409">
    <property type="entry name" value="IG"/>
    <property type="match status" value="3"/>
</dbReference>
<reference evidence="9" key="2">
    <citation type="submission" date="2025-08" db="UniProtKB">
        <authorList>
            <consortium name="Ensembl"/>
        </authorList>
    </citation>
    <scope>IDENTIFICATION</scope>
</reference>
<reference evidence="9 10" key="1">
    <citation type="submission" date="2019-04" db="EMBL/GenBank/DDBJ databases">
        <authorList>
            <consortium name="Wellcome Sanger Institute Data Sharing"/>
        </authorList>
    </citation>
    <scope>NUCLEOTIDE SEQUENCE [LARGE SCALE GENOMIC DNA]</scope>
</reference>
<dbReference type="GeneID" id="108919110"/>
<evidence type="ECO:0000256" key="2">
    <source>
        <dbReference type="ARBA" id="ARBA00023157"/>
    </source>
</evidence>
<keyword evidence="3" id="KW-0325">Glycoprotein</keyword>
<dbReference type="InterPro" id="IPR036179">
    <property type="entry name" value="Ig-like_dom_sf"/>
</dbReference>
<gene>
    <name evidence="9" type="primary">si:dkeyp-97a10.3</name>
</gene>
<evidence type="ECO:0000256" key="5">
    <source>
        <dbReference type="SAM" id="MobiDB-lite"/>
    </source>
</evidence>
<keyword evidence="6" id="KW-0812">Transmembrane</keyword>
<dbReference type="OrthoDB" id="5969816at2759"/>
<feature type="chain" id="PRO_5034845099" evidence="7">
    <location>
        <begin position="20"/>
        <end position="995"/>
    </location>
</feature>
<dbReference type="InterPro" id="IPR003599">
    <property type="entry name" value="Ig_sub"/>
</dbReference>
<feature type="compositionally biased region" description="Polar residues" evidence="5">
    <location>
        <begin position="420"/>
        <end position="433"/>
    </location>
</feature>
<keyword evidence="4" id="KW-0393">Immunoglobulin domain</keyword>
<feature type="region of interest" description="Disordered" evidence="5">
    <location>
        <begin position="627"/>
        <end position="722"/>
    </location>
</feature>
<feature type="region of interest" description="Disordered" evidence="5">
    <location>
        <begin position="752"/>
        <end position="817"/>
    </location>
</feature>
<organism evidence="9 10">
    <name type="scientific">Scleropages formosus</name>
    <name type="common">Asian bonytongue</name>
    <name type="synonym">Osteoglossum formosum</name>
    <dbReference type="NCBI Taxonomy" id="113540"/>
    <lineage>
        <taxon>Eukaryota</taxon>
        <taxon>Metazoa</taxon>
        <taxon>Chordata</taxon>
        <taxon>Craniata</taxon>
        <taxon>Vertebrata</taxon>
        <taxon>Euteleostomi</taxon>
        <taxon>Actinopterygii</taxon>
        <taxon>Neopterygii</taxon>
        <taxon>Teleostei</taxon>
        <taxon>Osteoglossocephala</taxon>
        <taxon>Osteoglossomorpha</taxon>
        <taxon>Osteoglossiformes</taxon>
        <taxon>Osteoglossidae</taxon>
        <taxon>Scleropages</taxon>
    </lineage>
</organism>
<feature type="compositionally biased region" description="Low complexity" evidence="5">
    <location>
        <begin position="673"/>
        <end position="687"/>
    </location>
</feature>
<dbReference type="GeneTree" id="ENSGT01130000278319"/>
<feature type="transmembrane region" description="Helical" evidence="6">
    <location>
        <begin position="320"/>
        <end position="343"/>
    </location>
</feature>
<accession>A0A8C9QPW3</accession>
<dbReference type="PANTHER" id="PTHR44337:SF22">
    <property type="entry name" value="HEPACAM FAMILY MEMBER 2-LIKE"/>
    <property type="match status" value="1"/>
</dbReference>
<keyword evidence="1 7" id="KW-0732">Signal</keyword>
<keyword evidence="6" id="KW-1133">Transmembrane helix</keyword>
<evidence type="ECO:0000256" key="6">
    <source>
        <dbReference type="SAM" id="Phobius"/>
    </source>
</evidence>
<dbReference type="KEGG" id="sfm:108919110"/>
<dbReference type="InterPro" id="IPR003598">
    <property type="entry name" value="Ig_sub2"/>
</dbReference>
<dbReference type="Pfam" id="PF13927">
    <property type="entry name" value="Ig_3"/>
    <property type="match status" value="1"/>
</dbReference>
<dbReference type="CDD" id="cd00096">
    <property type="entry name" value="Ig"/>
    <property type="match status" value="1"/>
</dbReference>
<feature type="compositionally biased region" description="Basic and acidic residues" evidence="5">
    <location>
        <begin position="388"/>
        <end position="398"/>
    </location>
</feature>
<evidence type="ECO:0000313" key="10">
    <source>
        <dbReference type="Proteomes" id="UP000694397"/>
    </source>
</evidence>
<dbReference type="AlphaFoldDB" id="A0A8C9QPW3"/>
<name>A0A8C9QPW3_SCLFO</name>
<dbReference type="PANTHER" id="PTHR44337">
    <property type="entry name" value="CARCINOEMBRYONIC ANTIGEN-RELATED CELL ADHESION MOLECULE 8"/>
    <property type="match status" value="1"/>
</dbReference>
<evidence type="ECO:0000313" key="9">
    <source>
        <dbReference type="Ensembl" id="ENSSFOP00015000309.1"/>
    </source>
</evidence>
<feature type="signal peptide" evidence="7">
    <location>
        <begin position="1"/>
        <end position="19"/>
    </location>
</feature>
<feature type="compositionally biased region" description="Polar residues" evidence="5">
    <location>
        <begin position="459"/>
        <end position="478"/>
    </location>
</feature>
<dbReference type="Gene3D" id="2.60.40.10">
    <property type="entry name" value="Immunoglobulins"/>
    <property type="match status" value="3"/>
</dbReference>
<reference evidence="9" key="3">
    <citation type="submission" date="2025-09" db="UniProtKB">
        <authorList>
            <consortium name="Ensembl"/>
        </authorList>
    </citation>
    <scope>IDENTIFICATION</scope>
</reference>
<dbReference type="PROSITE" id="PS50835">
    <property type="entry name" value="IG_LIKE"/>
    <property type="match status" value="2"/>
</dbReference>
<feature type="domain" description="Ig-like" evidence="8">
    <location>
        <begin position="222"/>
        <end position="308"/>
    </location>
</feature>
<evidence type="ECO:0000256" key="1">
    <source>
        <dbReference type="ARBA" id="ARBA00022729"/>
    </source>
</evidence>